<dbReference type="Pfam" id="PF00067">
    <property type="entry name" value="p450"/>
    <property type="match status" value="1"/>
</dbReference>
<evidence type="ECO:0000256" key="6">
    <source>
        <dbReference type="ARBA" id="ARBA00022617"/>
    </source>
</evidence>
<name>A0AAW1CV00_9HEMI</name>
<evidence type="ECO:0000256" key="14">
    <source>
        <dbReference type="PIRSR" id="PIRSR602403-1"/>
    </source>
</evidence>
<accession>A0AAW1CV00</accession>
<evidence type="ECO:0000256" key="16">
    <source>
        <dbReference type="SAM" id="Phobius"/>
    </source>
</evidence>
<comment type="cofactor">
    <cofactor evidence="1 14">
        <name>heme</name>
        <dbReference type="ChEBI" id="CHEBI:30413"/>
    </cofactor>
</comment>
<evidence type="ECO:0000256" key="1">
    <source>
        <dbReference type="ARBA" id="ARBA00001971"/>
    </source>
</evidence>
<evidence type="ECO:0000256" key="5">
    <source>
        <dbReference type="ARBA" id="ARBA00010617"/>
    </source>
</evidence>
<dbReference type="GO" id="GO:0016705">
    <property type="term" value="F:oxidoreductase activity, acting on paired donors, with incorporation or reduction of molecular oxygen"/>
    <property type="evidence" value="ECO:0007669"/>
    <property type="project" value="InterPro"/>
</dbReference>
<dbReference type="PROSITE" id="PS00086">
    <property type="entry name" value="CYTOCHROME_P450"/>
    <property type="match status" value="1"/>
</dbReference>
<dbReference type="Gene3D" id="1.10.630.10">
    <property type="entry name" value="Cytochrome P450"/>
    <property type="match status" value="1"/>
</dbReference>
<evidence type="ECO:0000256" key="2">
    <source>
        <dbReference type="ARBA" id="ARBA00003690"/>
    </source>
</evidence>
<proteinExistence type="inferred from homology"/>
<evidence type="ECO:0000256" key="13">
    <source>
        <dbReference type="ARBA" id="ARBA00023136"/>
    </source>
</evidence>
<keyword evidence="6 14" id="KW-0349">Heme</keyword>
<keyword evidence="16" id="KW-1133">Transmembrane helix</keyword>
<keyword evidence="16" id="KW-0812">Transmembrane</keyword>
<keyword evidence="11 14" id="KW-0408">Iron</keyword>
<evidence type="ECO:0000256" key="10">
    <source>
        <dbReference type="ARBA" id="ARBA00023002"/>
    </source>
</evidence>
<dbReference type="InterPro" id="IPR036396">
    <property type="entry name" value="Cyt_P450_sf"/>
</dbReference>
<evidence type="ECO:0000256" key="12">
    <source>
        <dbReference type="ARBA" id="ARBA00023033"/>
    </source>
</evidence>
<dbReference type="PRINTS" id="PR00385">
    <property type="entry name" value="P450"/>
</dbReference>
<evidence type="ECO:0000256" key="4">
    <source>
        <dbReference type="ARBA" id="ARBA00004406"/>
    </source>
</evidence>
<dbReference type="GO" id="GO:0020037">
    <property type="term" value="F:heme binding"/>
    <property type="evidence" value="ECO:0007669"/>
    <property type="project" value="InterPro"/>
</dbReference>
<evidence type="ECO:0000256" key="11">
    <source>
        <dbReference type="ARBA" id="ARBA00023004"/>
    </source>
</evidence>
<evidence type="ECO:0008006" key="19">
    <source>
        <dbReference type="Google" id="ProtNLM"/>
    </source>
</evidence>
<keyword evidence="8" id="KW-0256">Endoplasmic reticulum</keyword>
<dbReference type="InterPro" id="IPR001128">
    <property type="entry name" value="Cyt_P450"/>
</dbReference>
<dbReference type="GO" id="GO:0004497">
    <property type="term" value="F:monooxygenase activity"/>
    <property type="evidence" value="ECO:0007669"/>
    <property type="project" value="UniProtKB-KW"/>
</dbReference>
<comment type="caution">
    <text evidence="17">The sequence shown here is derived from an EMBL/GenBank/DDBJ whole genome shotgun (WGS) entry which is preliminary data.</text>
</comment>
<keyword evidence="13 16" id="KW-0472">Membrane</keyword>
<dbReference type="FunFam" id="1.10.630.10:FF:000042">
    <property type="entry name" value="Cytochrome P450"/>
    <property type="match status" value="1"/>
</dbReference>
<evidence type="ECO:0000256" key="8">
    <source>
        <dbReference type="ARBA" id="ARBA00022824"/>
    </source>
</evidence>
<keyword evidence="12 15" id="KW-0503">Monooxygenase</keyword>
<comment type="function">
    <text evidence="2">May be involved in the metabolism of insect hormones and in the breakdown of synthetic insecticides.</text>
</comment>
<dbReference type="GO" id="GO:0005506">
    <property type="term" value="F:iron ion binding"/>
    <property type="evidence" value="ECO:0007669"/>
    <property type="project" value="InterPro"/>
</dbReference>
<evidence type="ECO:0000256" key="7">
    <source>
        <dbReference type="ARBA" id="ARBA00022723"/>
    </source>
</evidence>
<dbReference type="CDD" id="cd11056">
    <property type="entry name" value="CYP6-like"/>
    <property type="match status" value="1"/>
</dbReference>
<dbReference type="InterPro" id="IPR017972">
    <property type="entry name" value="Cyt_P450_CS"/>
</dbReference>
<dbReference type="PANTHER" id="PTHR24292">
    <property type="entry name" value="CYTOCHROME P450"/>
    <property type="match status" value="1"/>
</dbReference>
<dbReference type="Proteomes" id="UP001461498">
    <property type="component" value="Unassembled WGS sequence"/>
</dbReference>
<evidence type="ECO:0000256" key="15">
    <source>
        <dbReference type="RuleBase" id="RU000461"/>
    </source>
</evidence>
<keyword evidence="18" id="KW-1185">Reference proteome</keyword>
<organism evidence="17 18">
    <name type="scientific">Rhynocoris fuscipes</name>
    <dbReference type="NCBI Taxonomy" id="488301"/>
    <lineage>
        <taxon>Eukaryota</taxon>
        <taxon>Metazoa</taxon>
        <taxon>Ecdysozoa</taxon>
        <taxon>Arthropoda</taxon>
        <taxon>Hexapoda</taxon>
        <taxon>Insecta</taxon>
        <taxon>Pterygota</taxon>
        <taxon>Neoptera</taxon>
        <taxon>Paraneoptera</taxon>
        <taxon>Hemiptera</taxon>
        <taxon>Heteroptera</taxon>
        <taxon>Panheteroptera</taxon>
        <taxon>Cimicomorpha</taxon>
        <taxon>Reduviidae</taxon>
        <taxon>Harpactorinae</taxon>
        <taxon>Harpactorini</taxon>
        <taxon>Rhynocoris</taxon>
    </lineage>
</organism>
<gene>
    <name evidence="17" type="ORF">O3M35_012061</name>
</gene>
<feature type="transmembrane region" description="Helical" evidence="16">
    <location>
        <begin position="6"/>
        <end position="22"/>
    </location>
</feature>
<dbReference type="InterPro" id="IPR050476">
    <property type="entry name" value="Insect_CytP450_Detox"/>
</dbReference>
<dbReference type="EMBL" id="JAPXFL010000009">
    <property type="protein sequence ID" value="KAK9501325.1"/>
    <property type="molecule type" value="Genomic_DNA"/>
</dbReference>
<evidence type="ECO:0000313" key="18">
    <source>
        <dbReference type="Proteomes" id="UP001461498"/>
    </source>
</evidence>
<keyword evidence="9" id="KW-0492">Microsome</keyword>
<dbReference type="AlphaFoldDB" id="A0AAW1CV00"/>
<keyword evidence="7 14" id="KW-0479">Metal-binding</keyword>
<evidence type="ECO:0000256" key="9">
    <source>
        <dbReference type="ARBA" id="ARBA00022848"/>
    </source>
</evidence>
<comment type="subcellular location">
    <subcellularLocation>
        <location evidence="4">Endoplasmic reticulum membrane</location>
        <topology evidence="4">Peripheral membrane protein</topology>
    </subcellularLocation>
    <subcellularLocation>
        <location evidence="3">Microsome membrane</location>
        <topology evidence="3">Peripheral membrane protein</topology>
    </subcellularLocation>
</comment>
<protein>
    <recommendedName>
        <fullName evidence="19">Cytochrome P450</fullName>
    </recommendedName>
</protein>
<dbReference type="GO" id="GO:0005789">
    <property type="term" value="C:endoplasmic reticulum membrane"/>
    <property type="evidence" value="ECO:0007669"/>
    <property type="project" value="UniProtKB-SubCell"/>
</dbReference>
<dbReference type="InterPro" id="IPR002403">
    <property type="entry name" value="Cyt_P450_E_grp-IV"/>
</dbReference>
<dbReference type="SUPFAM" id="SSF48264">
    <property type="entry name" value="Cytochrome P450"/>
    <property type="match status" value="1"/>
</dbReference>
<feature type="binding site" description="axial binding residue" evidence="14">
    <location>
        <position position="457"/>
    </location>
    <ligand>
        <name>heme</name>
        <dbReference type="ChEBI" id="CHEBI:30413"/>
    </ligand>
    <ligandPart>
        <name>Fe</name>
        <dbReference type="ChEBI" id="CHEBI:18248"/>
    </ligandPart>
</feature>
<comment type="similarity">
    <text evidence="5 15">Belongs to the cytochrome P450 family.</text>
</comment>
<dbReference type="PANTHER" id="PTHR24292:SF54">
    <property type="entry name" value="CYP9F3-RELATED"/>
    <property type="match status" value="1"/>
</dbReference>
<sequence>MVLLTLSLGAIITLLLSIYWYLSRNKNYWESKGVPCRKPVFLFGNIKDRMLLKISAHDFVQQYYNEMKGKPYAGIYEGSRPILFIIDPEIIKLVLVKHFDHFHDRQTIRFKPDGVTENIMIALKGAVWKKTRVACSPAFSSGRLKAMVPLLIDSGEQMVQYLNNVTEKSGATELDIRKFLINYTLNSVASSSFGLNLNTYADPNSEFVRKGLAFQDVPIYIRILTLICLICEIPEWITTKLPLTLFNNDTKSIFGKTVAETTMYRMKNNVRRNDLLQILIDAQKAPVEDIGETHEDLTNEKREVLERQLAMAQSVFFFVAGFETTSSSLSMACYELAKNKDVQKRAREEILKHWPEDSRLTYEAVMSMSYLEMVFSEALRLYPPISGLERAVTKPIELNGLNLEVGTKIVIPVSGLHYDPQYYPDPLVFKPERFSHEEKIKRNPYVYLPFGAGPRNCLGLRFALINSLICLSHLLKHYEIDICEKTPIPFVPEERAFFLKSKNDIYLKLTKIDS</sequence>
<keyword evidence="10 15" id="KW-0560">Oxidoreductase</keyword>
<dbReference type="PRINTS" id="PR00465">
    <property type="entry name" value="EP450IV"/>
</dbReference>
<reference evidence="17 18" key="1">
    <citation type="submission" date="2022-12" db="EMBL/GenBank/DDBJ databases">
        <title>Chromosome-level genome assembly of true bugs.</title>
        <authorList>
            <person name="Ma L."/>
            <person name="Li H."/>
        </authorList>
    </citation>
    <scope>NUCLEOTIDE SEQUENCE [LARGE SCALE GENOMIC DNA]</scope>
    <source>
        <strain evidence="17">Lab_2022b</strain>
    </source>
</reference>
<evidence type="ECO:0000313" key="17">
    <source>
        <dbReference type="EMBL" id="KAK9501325.1"/>
    </source>
</evidence>
<evidence type="ECO:0000256" key="3">
    <source>
        <dbReference type="ARBA" id="ARBA00004174"/>
    </source>
</evidence>